<gene>
    <name evidence="7" type="ORF">CIK84_16580</name>
</gene>
<dbReference type="SUPFAM" id="SSF51735">
    <property type="entry name" value="NAD(P)-binding Rossmann-fold domains"/>
    <property type="match status" value="1"/>
</dbReference>
<dbReference type="PANTHER" id="PTHR43350:SF17">
    <property type="entry name" value="NAD-DEPENDENT ALCOHOL DEHYDROGENASE"/>
    <property type="match status" value="1"/>
</dbReference>
<dbReference type="Gene3D" id="3.40.50.720">
    <property type="entry name" value="NAD(P)-binding Rossmann-like Domain"/>
    <property type="match status" value="1"/>
</dbReference>
<feature type="domain" description="Alcohol dehydrogenase-like C-terminal" evidence="6">
    <location>
        <begin position="1"/>
        <end position="103"/>
    </location>
</feature>
<dbReference type="GO" id="GO:0016491">
    <property type="term" value="F:oxidoreductase activity"/>
    <property type="evidence" value="ECO:0007669"/>
    <property type="project" value="UniProtKB-KW"/>
</dbReference>
<dbReference type="Proteomes" id="UP000235739">
    <property type="component" value="Unassembled WGS sequence"/>
</dbReference>
<reference evidence="7 8" key="1">
    <citation type="journal article" date="2017" name="Elife">
        <title>Extensive horizontal gene transfer in cheese-associated bacteria.</title>
        <authorList>
            <person name="Bonham K.S."/>
            <person name="Wolfe B.E."/>
            <person name="Dutton R.J."/>
        </authorList>
    </citation>
    <scope>NUCLEOTIDE SEQUENCE [LARGE SCALE GENOMIC DNA]</scope>
    <source>
        <strain evidence="7 8">JB182</strain>
    </source>
</reference>
<dbReference type="GO" id="GO:0046872">
    <property type="term" value="F:metal ion binding"/>
    <property type="evidence" value="ECO:0007669"/>
    <property type="project" value="UniProtKB-KW"/>
</dbReference>
<evidence type="ECO:0000256" key="1">
    <source>
        <dbReference type="ARBA" id="ARBA00001947"/>
    </source>
</evidence>
<accession>A0A2N7RYK9</accession>
<sequence>MVREFGADAAFASLDEADEYIDAASHGRKATVVILTVPVAPLATQAISVLDQGGRLVLAALGNPAKFRLDLPVNQLVMNDITVRGTVMGSSSLRRDLPTILALYRQGKYKLDELITHRYSLANIREGYSQLDQGDVVRAVIQYN</sequence>
<comment type="similarity">
    <text evidence="2">Belongs to the zinc-containing alcohol dehydrogenase family.</text>
</comment>
<protein>
    <recommendedName>
        <fullName evidence="6">Alcohol dehydrogenase-like C-terminal domain-containing protein</fullName>
    </recommendedName>
</protein>
<comment type="cofactor">
    <cofactor evidence="1">
        <name>Zn(2+)</name>
        <dbReference type="ChEBI" id="CHEBI:29105"/>
    </cofactor>
</comment>
<comment type="caution">
    <text evidence="7">The sequence shown here is derived from an EMBL/GenBank/DDBJ whole genome shotgun (WGS) entry which is preliminary data.</text>
</comment>
<evidence type="ECO:0000313" key="8">
    <source>
        <dbReference type="Proteomes" id="UP000235739"/>
    </source>
</evidence>
<dbReference type="AlphaFoldDB" id="A0A2N7RYK9"/>
<dbReference type="EMBL" id="PNQX01000003">
    <property type="protein sequence ID" value="PMQ18970.1"/>
    <property type="molecule type" value="Genomic_DNA"/>
</dbReference>
<dbReference type="Gene3D" id="3.90.180.10">
    <property type="entry name" value="Medium-chain alcohol dehydrogenases, catalytic domain"/>
    <property type="match status" value="1"/>
</dbReference>
<evidence type="ECO:0000256" key="5">
    <source>
        <dbReference type="ARBA" id="ARBA00023002"/>
    </source>
</evidence>
<dbReference type="InterPro" id="IPR013149">
    <property type="entry name" value="ADH-like_C"/>
</dbReference>
<name>A0A2N7RYK9_9MICC</name>
<keyword evidence="4" id="KW-0862">Zinc</keyword>
<proteinExistence type="inferred from homology"/>
<dbReference type="Pfam" id="PF00107">
    <property type="entry name" value="ADH_zinc_N"/>
    <property type="match status" value="1"/>
</dbReference>
<evidence type="ECO:0000256" key="2">
    <source>
        <dbReference type="ARBA" id="ARBA00008072"/>
    </source>
</evidence>
<evidence type="ECO:0000259" key="6">
    <source>
        <dbReference type="Pfam" id="PF00107"/>
    </source>
</evidence>
<keyword evidence="3" id="KW-0479">Metal-binding</keyword>
<keyword evidence="5" id="KW-0560">Oxidoreductase</keyword>
<dbReference type="InterPro" id="IPR036291">
    <property type="entry name" value="NAD(P)-bd_dom_sf"/>
</dbReference>
<evidence type="ECO:0000256" key="4">
    <source>
        <dbReference type="ARBA" id="ARBA00022833"/>
    </source>
</evidence>
<evidence type="ECO:0000313" key="7">
    <source>
        <dbReference type="EMBL" id="PMQ18970.1"/>
    </source>
</evidence>
<dbReference type="PANTHER" id="PTHR43350">
    <property type="entry name" value="NAD-DEPENDENT ALCOHOL DEHYDROGENASE"/>
    <property type="match status" value="1"/>
</dbReference>
<evidence type="ECO:0000256" key="3">
    <source>
        <dbReference type="ARBA" id="ARBA00022723"/>
    </source>
</evidence>
<dbReference type="RefSeq" id="WP_102599070.1">
    <property type="nucleotide sequence ID" value="NZ_JBQDIL010000012.1"/>
</dbReference>
<organism evidence="7 8">
    <name type="scientific">Glutamicibacter arilaitensis</name>
    <dbReference type="NCBI Taxonomy" id="256701"/>
    <lineage>
        <taxon>Bacteria</taxon>
        <taxon>Bacillati</taxon>
        <taxon>Actinomycetota</taxon>
        <taxon>Actinomycetes</taxon>
        <taxon>Micrococcales</taxon>
        <taxon>Micrococcaceae</taxon>
        <taxon>Glutamicibacter</taxon>
    </lineage>
</organism>